<accession>A0A4Z0FAN0</accession>
<dbReference type="Gene3D" id="3.40.50.720">
    <property type="entry name" value="NAD(P)-binding Rossmann-like Domain"/>
    <property type="match status" value="1"/>
</dbReference>
<dbReference type="Pfam" id="PF00106">
    <property type="entry name" value="adh_short"/>
    <property type="match status" value="1"/>
</dbReference>
<evidence type="ECO:0000313" key="6">
    <source>
        <dbReference type="Proteomes" id="UP000297890"/>
    </source>
</evidence>
<dbReference type="InterPro" id="IPR057326">
    <property type="entry name" value="KR_dom"/>
</dbReference>
<dbReference type="InterPro" id="IPR051687">
    <property type="entry name" value="Peroxisomal_Beta-Oxidation"/>
</dbReference>
<dbReference type="Proteomes" id="UP000297890">
    <property type="component" value="Unassembled WGS sequence"/>
</dbReference>
<dbReference type="PRINTS" id="PR00080">
    <property type="entry name" value="SDRFAMILY"/>
</dbReference>
<protein>
    <submittedName>
        <fullName evidence="5">SDR family oxidoreductase</fullName>
    </submittedName>
</protein>
<keyword evidence="6" id="KW-1185">Reference proteome</keyword>
<proteinExistence type="inferred from homology"/>
<dbReference type="SUPFAM" id="SSF51735">
    <property type="entry name" value="NAD(P)-binding Rossmann-fold domains"/>
    <property type="match status" value="1"/>
</dbReference>
<name>A0A4Z0FAN0_9GAMM</name>
<evidence type="ECO:0000256" key="2">
    <source>
        <dbReference type="ARBA" id="ARBA00023002"/>
    </source>
</evidence>
<dbReference type="SMART" id="SM00822">
    <property type="entry name" value="PKS_KR"/>
    <property type="match status" value="1"/>
</dbReference>
<dbReference type="InterPro" id="IPR002347">
    <property type="entry name" value="SDR_fam"/>
</dbReference>
<dbReference type="PANTHER" id="PTHR45024">
    <property type="entry name" value="DEHYDROGENASES, SHORT CHAIN"/>
    <property type="match status" value="1"/>
</dbReference>
<dbReference type="PRINTS" id="PR00081">
    <property type="entry name" value="GDHRDH"/>
</dbReference>
<reference evidence="5 6" key="1">
    <citation type="journal article" date="2019" name="ISME J.">
        <title>Candidatus Macondimonas diazotrophica, a novel gammaproteobacterial genus dominating crude-oil-contaminated coastal sediments.</title>
        <authorList>
            <person name="Karthikeyan S."/>
            <person name="Konstantinidis K."/>
        </authorList>
    </citation>
    <scope>NUCLEOTIDE SEQUENCE [LARGE SCALE GENOMIC DNA]</scope>
    <source>
        <strain evidence="5 6">KTK01</strain>
    </source>
</reference>
<dbReference type="GO" id="GO:0016491">
    <property type="term" value="F:oxidoreductase activity"/>
    <property type="evidence" value="ECO:0007669"/>
    <property type="project" value="UniProtKB-KW"/>
</dbReference>
<evidence type="ECO:0000256" key="3">
    <source>
        <dbReference type="RuleBase" id="RU000363"/>
    </source>
</evidence>
<dbReference type="PROSITE" id="PS00061">
    <property type="entry name" value="ADH_SHORT"/>
    <property type="match status" value="1"/>
</dbReference>
<dbReference type="InterPro" id="IPR020904">
    <property type="entry name" value="Sc_DH/Rdtase_CS"/>
</dbReference>
<evidence type="ECO:0000313" key="5">
    <source>
        <dbReference type="EMBL" id="TFZ83520.1"/>
    </source>
</evidence>
<organism evidence="5 6">
    <name type="scientific">Candidatus Macondimonas diazotrophica</name>
    <dbReference type="NCBI Taxonomy" id="2305248"/>
    <lineage>
        <taxon>Bacteria</taxon>
        <taxon>Pseudomonadati</taxon>
        <taxon>Pseudomonadota</taxon>
        <taxon>Gammaproteobacteria</taxon>
        <taxon>Chromatiales</taxon>
        <taxon>Ectothiorhodospiraceae</taxon>
        <taxon>Candidatus Macondimonas</taxon>
    </lineage>
</organism>
<dbReference type="AlphaFoldDB" id="A0A4Z0FAN0"/>
<dbReference type="OrthoDB" id="9804774at2"/>
<dbReference type="PANTHER" id="PTHR45024:SF2">
    <property type="entry name" value="SCP2 DOMAIN-CONTAINING PROTEIN"/>
    <property type="match status" value="1"/>
</dbReference>
<evidence type="ECO:0000259" key="4">
    <source>
        <dbReference type="SMART" id="SM00822"/>
    </source>
</evidence>
<feature type="domain" description="Ketoreductase" evidence="4">
    <location>
        <begin position="9"/>
        <end position="185"/>
    </location>
</feature>
<dbReference type="InterPro" id="IPR036291">
    <property type="entry name" value="NAD(P)-bd_dom_sf"/>
</dbReference>
<comment type="similarity">
    <text evidence="1 3">Belongs to the short-chain dehydrogenases/reductases (SDR) family.</text>
</comment>
<evidence type="ECO:0000256" key="1">
    <source>
        <dbReference type="ARBA" id="ARBA00006484"/>
    </source>
</evidence>
<dbReference type="EMBL" id="SRIO01000003">
    <property type="protein sequence ID" value="TFZ83520.1"/>
    <property type="molecule type" value="Genomic_DNA"/>
</dbReference>
<sequence length="299" mass="32343">MSEVRYDGKTVVVTGGGGSLGRAYCLLFASRGANVVVNDLGGSFSGEGASKSAADKVVDEIVEMGGKAVASYESVSTMEGAEKTMQVAKDAFGSVHMLINNAGILRDVSFAKMTEDDWDKIMEVHLRGAFCMTKAAWPFFREQSYGRVILTASAAGIYGNFGQTNYSAAKLGLYGMGQTLAHEGKKYNINTNVIAPVARSRMTETVMPPPLLEKLRPEAVAPLVGWLCAEESKESGSLFEVGAGRFFKLGWIRTNGYKSEAEGGVASLEELRDNWKTVTDFTDAKMVRNIQESTMAFMR</sequence>
<comment type="caution">
    <text evidence="5">The sequence shown here is derived from an EMBL/GenBank/DDBJ whole genome shotgun (WGS) entry which is preliminary data.</text>
</comment>
<dbReference type="Gene3D" id="1.10.287.4290">
    <property type="match status" value="1"/>
</dbReference>
<keyword evidence="2" id="KW-0560">Oxidoreductase</keyword>
<dbReference type="CDD" id="cd05353">
    <property type="entry name" value="hydroxyacyl-CoA-like_DH_SDR_c-like"/>
    <property type="match status" value="1"/>
</dbReference>
<gene>
    <name evidence="5" type="ORF">E4680_03190</name>
</gene>